<dbReference type="AlphaFoldDB" id="A0A7N0U972"/>
<feature type="transmembrane region" description="Helical" evidence="1">
    <location>
        <begin position="279"/>
        <end position="302"/>
    </location>
</feature>
<accession>A0A7N0U972</accession>
<feature type="transmembrane region" description="Helical" evidence="1">
    <location>
        <begin position="246"/>
        <end position="267"/>
    </location>
</feature>
<feature type="transmembrane region" description="Helical" evidence="1">
    <location>
        <begin position="31"/>
        <end position="53"/>
    </location>
</feature>
<dbReference type="Proteomes" id="UP000594263">
    <property type="component" value="Unplaced"/>
</dbReference>
<keyword evidence="3" id="KW-1185">Reference proteome</keyword>
<evidence type="ECO:0000313" key="3">
    <source>
        <dbReference type="Proteomes" id="UP000594263"/>
    </source>
</evidence>
<proteinExistence type="predicted"/>
<feature type="transmembrane region" description="Helical" evidence="1">
    <location>
        <begin position="186"/>
        <end position="205"/>
    </location>
</feature>
<dbReference type="PANTHER" id="PTHR36714:SF1">
    <property type="entry name" value="T23E23.1"/>
    <property type="match status" value="1"/>
</dbReference>
<protein>
    <submittedName>
        <fullName evidence="2">Uncharacterized protein</fullName>
    </submittedName>
</protein>
<dbReference type="Gramene" id="Kaladp0058s0352.1.v1.1">
    <property type="protein sequence ID" value="Kaladp0058s0352.1.v1.1.CDS.1"/>
    <property type="gene ID" value="Kaladp0058s0352.v1.1"/>
</dbReference>
<keyword evidence="1" id="KW-1133">Transmembrane helix</keyword>
<organism evidence="2 3">
    <name type="scientific">Kalanchoe fedtschenkoi</name>
    <name type="common">Lavender scallops</name>
    <name type="synonym">South American air plant</name>
    <dbReference type="NCBI Taxonomy" id="63787"/>
    <lineage>
        <taxon>Eukaryota</taxon>
        <taxon>Viridiplantae</taxon>
        <taxon>Streptophyta</taxon>
        <taxon>Embryophyta</taxon>
        <taxon>Tracheophyta</taxon>
        <taxon>Spermatophyta</taxon>
        <taxon>Magnoliopsida</taxon>
        <taxon>eudicotyledons</taxon>
        <taxon>Gunneridae</taxon>
        <taxon>Pentapetalae</taxon>
        <taxon>Saxifragales</taxon>
        <taxon>Crassulaceae</taxon>
        <taxon>Kalanchoe</taxon>
    </lineage>
</organism>
<dbReference type="OMA" id="YIEWSAV"/>
<dbReference type="PANTHER" id="PTHR36714">
    <property type="entry name" value="T23E23.1"/>
    <property type="match status" value="1"/>
</dbReference>
<dbReference type="EnsemblPlants" id="Kaladp0058s0352.1.v1.1">
    <property type="protein sequence ID" value="Kaladp0058s0352.1.v1.1.CDS.1"/>
    <property type="gene ID" value="Kaladp0058s0352.v1.1"/>
</dbReference>
<reference evidence="2" key="1">
    <citation type="submission" date="2021-01" db="UniProtKB">
        <authorList>
            <consortium name="EnsemblPlants"/>
        </authorList>
    </citation>
    <scope>IDENTIFICATION</scope>
</reference>
<feature type="transmembrane region" description="Helical" evidence="1">
    <location>
        <begin position="157"/>
        <end position="180"/>
    </location>
</feature>
<evidence type="ECO:0000313" key="2">
    <source>
        <dbReference type="EnsemblPlants" id="Kaladp0058s0352.1.v1.1.CDS.1"/>
    </source>
</evidence>
<name>A0A7N0U972_KALFE</name>
<evidence type="ECO:0000256" key="1">
    <source>
        <dbReference type="SAM" id="Phobius"/>
    </source>
</evidence>
<keyword evidence="1" id="KW-0812">Transmembrane</keyword>
<sequence>MERNKILTKDKLGFSGMLKEALKILFKTPKFVALSFMTSLPLFCCMLIHELWLQKTLIDAAKFMSPSQEQLEFRDVISIRFYQQIDPPRKMAQFIEQYGPAFLQLGLLYLPLIHLPDLVNTVGVVSSASAMYSDEKLVDLKETFGRSAFRRSLITSIYVLLMASMVFLGLLAIASQVYLLSSDGRLTWPSSIYVLLFIALLYKYVQWRSLWNLGLVTSILEEKHGYVALGVSAYVSRGNRRHGEAVSAMLFVWKVSLRLMATAYVAFHEGDQMRAVLVTALQVFLVCSGNVVKWVFFMIFFCDCKIRFLEKKVDVEEGEGEASVKTVTAS</sequence>
<keyword evidence="1" id="KW-0472">Membrane</keyword>